<keyword evidence="2" id="KW-0132">Cell division</keyword>
<dbReference type="CDD" id="cd01850">
    <property type="entry name" value="CDC_Septin"/>
    <property type="match status" value="1"/>
</dbReference>
<dbReference type="Gene3D" id="3.40.50.300">
    <property type="entry name" value="P-loop containing nucleotide triphosphate hydrolases"/>
    <property type="match status" value="1"/>
</dbReference>
<dbReference type="GO" id="GO:0031107">
    <property type="term" value="P:septin ring disassembly"/>
    <property type="evidence" value="ECO:0007669"/>
    <property type="project" value="EnsemblFungi"/>
</dbReference>
<sequence>MAVESATVVVEESVTTTESPAIVSPASDAEEPTVTVGEAEPVSPSQATSPAASSFPSHVIKRQITGYVGFANLPNQWHRRTAREGFTFNVMVVGTPGVGKSTLINTLFKQEVCPLEDDRDMAFDPNPAIEMRSVSADIEENGVKLSLTVVDAVNYGESLNNRESWRPILNFIEHQFDNRLDADAKANRGRILDTNIHACLFFIEPTGHSLKAIEIETMRQIHHRVNLIPVIAKSDLFSPEELQVFKDRIRADIEYHGIKVFEPTLYSNDENAAQSLKRLLSVYPLAVIGSTTEVARPDGTKVLGRSYPWGVVEIENPSHCDFLSLRDLLIGQHMESLREKTNRELYEFYRTEKLTALGHKQDETVFREINPAQRLEEERNQHKAKLAKMEQDMRVVFQTKVREKEEKLRMSEQELFKRHQAMRDELNVQRKELEERKARLESGRLTASPAEEKKGRRGFNFAR</sequence>
<feature type="compositionally biased region" description="Low complexity" evidence="8">
    <location>
        <begin position="1"/>
        <end position="19"/>
    </location>
</feature>
<evidence type="ECO:0000256" key="6">
    <source>
        <dbReference type="ARBA" id="ARBA00023306"/>
    </source>
</evidence>
<feature type="compositionally biased region" description="Low complexity" evidence="8">
    <location>
        <begin position="43"/>
        <end position="54"/>
    </location>
</feature>
<evidence type="ECO:0000256" key="4">
    <source>
        <dbReference type="ARBA" id="ARBA00023054"/>
    </source>
</evidence>
<dbReference type="PANTHER" id="PTHR18884">
    <property type="entry name" value="SEPTIN"/>
    <property type="match status" value="1"/>
</dbReference>
<evidence type="ECO:0000256" key="8">
    <source>
        <dbReference type="SAM" id="MobiDB-lite"/>
    </source>
</evidence>
<dbReference type="Pfam" id="PF00735">
    <property type="entry name" value="Septin"/>
    <property type="match status" value="1"/>
</dbReference>
<evidence type="ECO:0000313" key="11">
    <source>
        <dbReference type="Proteomes" id="UP000095023"/>
    </source>
</evidence>
<evidence type="ECO:0000256" key="7">
    <source>
        <dbReference type="RuleBase" id="RU004560"/>
    </source>
</evidence>
<keyword evidence="5 7" id="KW-0342">GTP-binding</keyword>
<dbReference type="PIRSF" id="PIRSF006698">
    <property type="entry name" value="Septin"/>
    <property type="match status" value="1"/>
</dbReference>
<feature type="domain" description="Septin-type G" evidence="9">
    <location>
        <begin position="84"/>
        <end position="356"/>
    </location>
</feature>
<dbReference type="GO" id="GO:0000921">
    <property type="term" value="P:septin ring assembly"/>
    <property type="evidence" value="ECO:0007669"/>
    <property type="project" value="EnsemblFungi"/>
</dbReference>
<name>A0A1E4TI81_9ASCO</name>
<evidence type="ECO:0000256" key="3">
    <source>
        <dbReference type="ARBA" id="ARBA00022741"/>
    </source>
</evidence>
<dbReference type="GO" id="GO:0001400">
    <property type="term" value="C:mating projection base"/>
    <property type="evidence" value="ECO:0007669"/>
    <property type="project" value="EnsemblFungi"/>
</dbReference>
<dbReference type="GO" id="GO:0005200">
    <property type="term" value="F:structural constituent of cytoskeleton"/>
    <property type="evidence" value="ECO:0007669"/>
    <property type="project" value="EnsemblFungi"/>
</dbReference>
<dbReference type="EMBL" id="KV453841">
    <property type="protein sequence ID" value="ODV91439.1"/>
    <property type="molecule type" value="Genomic_DNA"/>
</dbReference>
<evidence type="ECO:0000256" key="1">
    <source>
        <dbReference type="ARBA" id="ARBA00004266"/>
    </source>
</evidence>
<keyword evidence="6" id="KW-0131">Cell cycle</keyword>
<dbReference type="InterPro" id="IPR027417">
    <property type="entry name" value="P-loop_NTPase"/>
</dbReference>
<reference evidence="11" key="1">
    <citation type="submission" date="2016-02" db="EMBL/GenBank/DDBJ databases">
        <title>Comparative genomics of biotechnologically important yeasts.</title>
        <authorList>
            <consortium name="DOE Joint Genome Institute"/>
            <person name="Riley R."/>
            <person name="Haridas S."/>
            <person name="Wolfe K.H."/>
            <person name="Lopes M.R."/>
            <person name="Hittinger C.T."/>
            <person name="Goker M."/>
            <person name="Salamov A."/>
            <person name="Wisecaver J."/>
            <person name="Long T.M."/>
            <person name="Aerts A.L."/>
            <person name="Barry K."/>
            <person name="Choi C."/>
            <person name="Clum A."/>
            <person name="Coughlan A.Y."/>
            <person name="Deshpande S."/>
            <person name="Douglass A.P."/>
            <person name="Hanson S.J."/>
            <person name="Klenk H.-P."/>
            <person name="Labutti K."/>
            <person name="Lapidus A."/>
            <person name="Lindquist E."/>
            <person name="Lipzen A."/>
            <person name="Meier-Kolthoff J.P."/>
            <person name="Ohm R.A."/>
            <person name="Otillar R.P."/>
            <person name="Pangilinan J."/>
            <person name="Peng Y."/>
            <person name="Rokas A."/>
            <person name="Rosa C.A."/>
            <person name="Scheuner C."/>
            <person name="Sibirny A.A."/>
            <person name="Slot J.C."/>
            <person name="Stielow J.B."/>
            <person name="Sun H."/>
            <person name="Kurtzman C.P."/>
            <person name="Blackwell M."/>
            <person name="Jeffries T.W."/>
            <person name="Grigoriev I.V."/>
        </authorList>
    </citation>
    <scope>NUCLEOTIDE SEQUENCE [LARGE SCALE GENOMIC DNA]</scope>
    <source>
        <strain evidence="11">NRRL Y-17796</strain>
    </source>
</reference>
<dbReference type="AlphaFoldDB" id="A0A1E4TI81"/>
<dbReference type="GO" id="GO:1990317">
    <property type="term" value="C:Gin4 complex"/>
    <property type="evidence" value="ECO:0007669"/>
    <property type="project" value="EnsemblFungi"/>
</dbReference>
<dbReference type="GO" id="GO:0005525">
    <property type="term" value="F:GTP binding"/>
    <property type="evidence" value="ECO:0007669"/>
    <property type="project" value="UniProtKB-KW"/>
</dbReference>
<dbReference type="GO" id="GO:0005628">
    <property type="term" value="C:prospore membrane"/>
    <property type="evidence" value="ECO:0007669"/>
    <property type="project" value="EnsemblFungi"/>
</dbReference>
<keyword evidence="11" id="KW-1185">Reference proteome</keyword>
<keyword evidence="3 7" id="KW-0547">Nucleotide-binding</keyword>
<dbReference type="SUPFAM" id="SSF52540">
    <property type="entry name" value="P-loop containing nucleoside triphosphate hydrolases"/>
    <property type="match status" value="1"/>
</dbReference>
<dbReference type="GO" id="GO:0070273">
    <property type="term" value="F:phosphatidylinositol-4-phosphate binding"/>
    <property type="evidence" value="ECO:0007669"/>
    <property type="project" value="EnsemblFungi"/>
</dbReference>
<dbReference type="Proteomes" id="UP000095023">
    <property type="component" value="Unassembled WGS sequence"/>
</dbReference>
<organism evidence="10 11">
    <name type="scientific">Tortispora caseinolytica NRRL Y-17796</name>
    <dbReference type="NCBI Taxonomy" id="767744"/>
    <lineage>
        <taxon>Eukaryota</taxon>
        <taxon>Fungi</taxon>
        <taxon>Dikarya</taxon>
        <taxon>Ascomycota</taxon>
        <taxon>Saccharomycotina</taxon>
        <taxon>Trigonopsidomycetes</taxon>
        <taxon>Trigonopsidales</taxon>
        <taxon>Trigonopsidaceae</taxon>
        <taxon>Tortispora</taxon>
    </lineage>
</organism>
<dbReference type="GO" id="GO:0010314">
    <property type="term" value="F:phosphatidylinositol-5-phosphate binding"/>
    <property type="evidence" value="ECO:0007669"/>
    <property type="project" value="EnsemblFungi"/>
</dbReference>
<dbReference type="OrthoDB" id="416553at2759"/>
<protein>
    <recommendedName>
        <fullName evidence="9">Septin-type G domain-containing protein</fullName>
    </recommendedName>
</protein>
<feature type="region of interest" description="Disordered" evidence="8">
    <location>
        <begin position="435"/>
        <end position="463"/>
    </location>
</feature>
<comment type="subcellular location">
    <subcellularLocation>
        <location evidence="1">Bud neck</location>
    </subcellularLocation>
</comment>
<dbReference type="InterPro" id="IPR016491">
    <property type="entry name" value="Septin"/>
</dbReference>
<proteinExistence type="inferred from homology"/>
<dbReference type="GO" id="GO:0031105">
    <property type="term" value="C:septin complex"/>
    <property type="evidence" value="ECO:0007669"/>
    <property type="project" value="EnsemblFungi"/>
</dbReference>
<dbReference type="InterPro" id="IPR030379">
    <property type="entry name" value="G_SEPTIN_dom"/>
</dbReference>
<accession>A0A1E4TI81</accession>
<evidence type="ECO:0000259" key="9">
    <source>
        <dbReference type="PROSITE" id="PS51719"/>
    </source>
</evidence>
<dbReference type="PROSITE" id="PS51719">
    <property type="entry name" value="G_SEPTIN"/>
    <property type="match status" value="1"/>
</dbReference>
<comment type="similarity">
    <text evidence="7">Belongs to the TRAFAC class TrmE-Era-EngA-EngB-Septin-like GTPase superfamily. Septin GTPase family.</text>
</comment>
<dbReference type="FunFam" id="3.40.50.300:FF:000162">
    <property type="entry name" value="septin-7 isoform X1"/>
    <property type="match status" value="1"/>
</dbReference>
<evidence type="ECO:0000256" key="5">
    <source>
        <dbReference type="ARBA" id="ARBA00023134"/>
    </source>
</evidence>
<evidence type="ECO:0000313" key="10">
    <source>
        <dbReference type="EMBL" id="ODV91439.1"/>
    </source>
</evidence>
<dbReference type="GO" id="GO:0005619">
    <property type="term" value="C:ascospore wall"/>
    <property type="evidence" value="ECO:0007669"/>
    <property type="project" value="EnsemblFungi"/>
</dbReference>
<gene>
    <name evidence="10" type="ORF">CANCADRAFT_70907</name>
</gene>
<keyword evidence="4" id="KW-0175">Coiled coil</keyword>
<dbReference type="GO" id="GO:0000281">
    <property type="term" value="P:mitotic cytokinesis"/>
    <property type="evidence" value="ECO:0007669"/>
    <property type="project" value="EnsemblFungi"/>
</dbReference>
<feature type="region of interest" description="Disordered" evidence="8">
    <location>
        <begin position="1"/>
        <end position="54"/>
    </location>
</feature>
<dbReference type="GO" id="GO:0032160">
    <property type="term" value="C:septin filament array"/>
    <property type="evidence" value="ECO:0007669"/>
    <property type="project" value="EnsemblFungi"/>
</dbReference>
<evidence type="ECO:0000256" key="2">
    <source>
        <dbReference type="ARBA" id="ARBA00022618"/>
    </source>
</evidence>